<evidence type="ECO:0000313" key="3">
    <source>
        <dbReference type="Proteomes" id="UP000823388"/>
    </source>
</evidence>
<sequence length="165" mass="16950">MTSISKAMNEVITLPIPHSPVCPTKNRGAAAATLSGGGGSPETWTVAAATCLCFEPTTPEGLLAAAAGPGRGEDCLAAVPACKLHRSVELAVARHHRPAATMSQSDARPTPPNSTGRGEDCLAAVPACKLHRSVELAVARHHRPAATMSQSDARPIPPNSTEYGC</sequence>
<gene>
    <name evidence="2" type="ORF">PVAP13_8KG352200</name>
</gene>
<dbReference type="EMBL" id="CM029051">
    <property type="protein sequence ID" value="KAG2564192.1"/>
    <property type="molecule type" value="Genomic_DNA"/>
</dbReference>
<evidence type="ECO:0000256" key="1">
    <source>
        <dbReference type="SAM" id="MobiDB-lite"/>
    </source>
</evidence>
<protein>
    <submittedName>
        <fullName evidence="2">Uncharacterized protein</fullName>
    </submittedName>
</protein>
<feature type="region of interest" description="Disordered" evidence="1">
    <location>
        <begin position="96"/>
        <end position="118"/>
    </location>
</feature>
<feature type="region of interest" description="Disordered" evidence="1">
    <location>
        <begin position="141"/>
        <end position="165"/>
    </location>
</feature>
<reference evidence="2" key="1">
    <citation type="submission" date="2020-05" db="EMBL/GenBank/DDBJ databases">
        <title>WGS assembly of Panicum virgatum.</title>
        <authorList>
            <person name="Lovell J.T."/>
            <person name="Jenkins J."/>
            <person name="Shu S."/>
            <person name="Juenger T.E."/>
            <person name="Schmutz J."/>
        </authorList>
    </citation>
    <scope>NUCLEOTIDE SEQUENCE</scope>
    <source>
        <strain evidence="2">AP13</strain>
    </source>
</reference>
<dbReference type="AlphaFoldDB" id="A0A8T0PV39"/>
<dbReference type="Proteomes" id="UP000823388">
    <property type="component" value="Chromosome 8K"/>
</dbReference>
<accession>A0A8T0PV39</accession>
<comment type="caution">
    <text evidence="2">The sequence shown here is derived from an EMBL/GenBank/DDBJ whole genome shotgun (WGS) entry which is preliminary data.</text>
</comment>
<keyword evidence="3" id="KW-1185">Reference proteome</keyword>
<name>A0A8T0PV39_PANVG</name>
<organism evidence="2 3">
    <name type="scientific">Panicum virgatum</name>
    <name type="common">Blackwell switchgrass</name>
    <dbReference type="NCBI Taxonomy" id="38727"/>
    <lineage>
        <taxon>Eukaryota</taxon>
        <taxon>Viridiplantae</taxon>
        <taxon>Streptophyta</taxon>
        <taxon>Embryophyta</taxon>
        <taxon>Tracheophyta</taxon>
        <taxon>Spermatophyta</taxon>
        <taxon>Magnoliopsida</taxon>
        <taxon>Liliopsida</taxon>
        <taxon>Poales</taxon>
        <taxon>Poaceae</taxon>
        <taxon>PACMAD clade</taxon>
        <taxon>Panicoideae</taxon>
        <taxon>Panicodae</taxon>
        <taxon>Paniceae</taxon>
        <taxon>Panicinae</taxon>
        <taxon>Panicum</taxon>
        <taxon>Panicum sect. Hiantes</taxon>
    </lineage>
</organism>
<evidence type="ECO:0000313" key="2">
    <source>
        <dbReference type="EMBL" id="KAG2564192.1"/>
    </source>
</evidence>
<proteinExistence type="predicted"/>